<feature type="region of interest" description="Disordered" evidence="1">
    <location>
        <begin position="169"/>
        <end position="268"/>
    </location>
</feature>
<proteinExistence type="predicted"/>
<keyword evidence="5" id="KW-1185">Reference proteome</keyword>
<feature type="compositionally biased region" description="Polar residues" evidence="1">
    <location>
        <begin position="320"/>
        <end position="345"/>
    </location>
</feature>
<feature type="compositionally biased region" description="Polar residues" evidence="1">
    <location>
        <begin position="233"/>
        <end position="243"/>
    </location>
</feature>
<dbReference type="Pfam" id="PF06075">
    <property type="entry name" value="DUF936"/>
    <property type="match status" value="1"/>
</dbReference>
<dbReference type="EMBL" id="QPKB01000007">
    <property type="protein sequence ID" value="RWR88827.1"/>
    <property type="molecule type" value="Genomic_DNA"/>
</dbReference>
<dbReference type="InterPro" id="IPR010341">
    <property type="entry name" value="DUF936_pln"/>
</dbReference>
<dbReference type="AlphaFoldDB" id="A0A443PDI6"/>
<dbReference type="PANTHER" id="PTHR31928:SF3">
    <property type="entry name" value="EXPRESSED PROTEIN"/>
    <property type="match status" value="1"/>
</dbReference>
<name>A0A443PDI6_9MAGN</name>
<feature type="region of interest" description="Disordered" evidence="1">
    <location>
        <begin position="291"/>
        <end position="345"/>
    </location>
</feature>
<sequence length="650" mass="70752">MGSLTLTPGTLLKLLHSMNSDAKDAGDHRSVLLQVLSIAPAPSTNHRFFIQLSDSTHSTYVSLSDPDNNLVLANRIQLGQFAYVERLQFDSPPVPCAFGLRPIPGRHPFIGNPKPLMIAQISPSKRGFVISDDEIGEPGVVISAKENAPMENSVGGRMEKRQFLSGCGRSVSVGKRGSGPPPLAERENSPARKSHSRPPSPMPSKYEVSSMVATNEERRRPLREMAIMVPSRYRQQSPSGQKQESPRGRSSLSPGRMLHGGLKVLPGVSDTDMKKKKMVVGISKASDALVGSTKNMGKSSEGPGGADAEQKDKGIFGNMHDSQVNSRSRTAFRTQSSDSHGCQSNLEDFSVNEKASSSCKIENLPPILRKLGKDALHRRSLASAAAAAALEEASATEAVIRNLSMFSHLCSLPSKARNPLPIINQFLALYEDTVKSTVIAEMLTAHHSSSDNHREAATTASSQRRLKSIYLWIEAALASDLEAISLRVNQTENLPDFQKLEKPIALSPPRTNTSSTRHSLTTLTKKHPKVTSPSTLSSESLTWERGHGVEETAELAKTLQREMQVWFLGFMEEALDAGLQVSGKSSANENGRLAAILSHLKLVNEWLDRAGRNKEEGSMEKMERLKQKIYGFVMQRVGTAIGGLNSNETS</sequence>
<dbReference type="PANTHER" id="PTHR31928">
    <property type="entry name" value="EXPRESSED PROTEIN"/>
    <property type="match status" value="1"/>
</dbReference>
<accession>A0A443PDI6</accession>
<organism evidence="4 5">
    <name type="scientific">Cinnamomum micranthum f. kanehirae</name>
    <dbReference type="NCBI Taxonomy" id="337451"/>
    <lineage>
        <taxon>Eukaryota</taxon>
        <taxon>Viridiplantae</taxon>
        <taxon>Streptophyta</taxon>
        <taxon>Embryophyta</taxon>
        <taxon>Tracheophyta</taxon>
        <taxon>Spermatophyta</taxon>
        <taxon>Magnoliopsida</taxon>
        <taxon>Magnoliidae</taxon>
        <taxon>Laurales</taxon>
        <taxon>Lauraceae</taxon>
        <taxon>Cinnamomum</taxon>
    </lineage>
</organism>
<gene>
    <name evidence="4" type="ORF">CKAN_01786700</name>
</gene>
<evidence type="ECO:0000259" key="2">
    <source>
        <dbReference type="Pfam" id="PF06075"/>
    </source>
</evidence>
<evidence type="ECO:0000313" key="4">
    <source>
        <dbReference type="EMBL" id="RWR88827.1"/>
    </source>
</evidence>
<evidence type="ECO:0000259" key="3">
    <source>
        <dbReference type="Pfam" id="PF21647"/>
    </source>
</evidence>
<dbReference type="OrthoDB" id="1918502at2759"/>
<protein>
    <submittedName>
        <fullName evidence="4">Serine/arginine repetitive matrix protein 1</fullName>
    </submittedName>
</protein>
<evidence type="ECO:0000313" key="5">
    <source>
        <dbReference type="Proteomes" id="UP000283530"/>
    </source>
</evidence>
<comment type="caution">
    <text evidence="4">The sequence shown here is derived from an EMBL/GenBank/DDBJ whole genome shotgun (WGS) entry which is preliminary data.</text>
</comment>
<feature type="domain" description="DUF6857" evidence="3">
    <location>
        <begin position="355"/>
        <end position="641"/>
    </location>
</feature>
<dbReference type="Pfam" id="PF21647">
    <property type="entry name" value="DUF6857"/>
    <property type="match status" value="1"/>
</dbReference>
<evidence type="ECO:0000256" key="1">
    <source>
        <dbReference type="SAM" id="MobiDB-lite"/>
    </source>
</evidence>
<feature type="region of interest" description="Disordered" evidence="1">
    <location>
        <begin position="505"/>
        <end position="539"/>
    </location>
</feature>
<reference evidence="4 5" key="1">
    <citation type="journal article" date="2019" name="Nat. Plants">
        <title>Stout camphor tree genome fills gaps in understanding of flowering plant genome evolution.</title>
        <authorList>
            <person name="Chaw S.M."/>
            <person name="Liu Y.C."/>
            <person name="Wu Y.W."/>
            <person name="Wang H.Y."/>
            <person name="Lin C.I."/>
            <person name="Wu C.S."/>
            <person name="Ke H.M."/>
            <person name="Chang L.Y."/>
            <person name="Hsu C.Y."/>
            <person name="Yang H.T."/>
            <person name="Sudianto E."/>
            <person name="Hsu M.H."/>
            <person name="Wu K.P."/>
            <person name="Wang L.N."/>
            <person name="Leebens-Mack J.H."/>
            <person name="Tsai I.J."/>
        </authorList>
    </citation>
    <scope>NUCLEOTIDE SEQUENCE [LARGE SCALE GENOMIC DNA]</scope>
    <source>
        <strain evidence="5">cv. Chaw 1501</strain>
        <tissue evidence="4">Young leaves</tissue>
    </source>
</reference>
<dbReference type="InterPro" id="IPR049172">
    <property type="entry name" value="DUF6857_pln"/>
</dbReference>
<dbReference type="Proteomes" id="UP000283530">
    <property type="component" value="Unassembled WGS sequence"/>
</dbReference>
<dbReference type="InterPro" id="IPR048297">
    <property type="entry name" value="DUF936_dom_pln"/>
</dbReference>
<feature type="domain" description="DUF936" evidence="2">
    <location>
        <begin position="6"/>
        <end position="117"/>
    </location>
</feature>
<feature type="compositionally biased region" description="Low complexity" evidence="1">
    <location>
        <begin position="510"/>
        <end position="523"/>
    </location>
</feature>